<dbReference type="Gene3D" id="3.40.50.720">
    <property type="entry name" value="NAD(P)-binding Rossmann-like Domain"/>
    <property type="match status" value="1"/>
</dbReference>
<proteinExistence type="predicted"/>
<accession>N2AAC6</accession>
<protein>
    <submittedName>
        <fullName evidence="1">Uncharacterized protein</fullName>
    </submittedName>
</protein>
<keyword evidence="2" id="KW-1185">Reference proteome</keyword>
<dbReference type="AlphaFoldDB" id="N2AAC6"/>
<dbReference type="Proteomes" id="UP000012589">
    <property type="component" value="Unassembled WGS sequence"/>
</dbReference>
<dbReference type="STRING" id="1235802.C823_02930"/>
<evidence type="ECO:0000313" key="1">
    <source>
        <dbReference type="EMBL" id="EMZ25181.1"/>
    </source>
</evidence>
<dbReference type="PATRIC" id="fig|1235802.3.peg.3096"/>
<dbReference type="SUPFAM" id="SSF51735">
    <property type="entry name" value="NAD(P)-binding Rossmann-fold domains"/>
    <property type="match status" value="1"/>
</dbReference>
<reference evidence="1 2" key="1">
    <citation type="journal article" date="2014" name="Genome Announc.">
        <title>Draft genome sequences of the altered schaedler flora, a defined bacterial community from gnotobiotic mice.</title>
        <authorList>
            <person name="Wannemuehler M.J."/>
            <person name="Overstreet A.M."/>
            <person name="Ward D.V."/>
            <person name="Phillips G.J."/>
        </authorList>
    </citation>
    <scope>NUCLEOTIDE SEQUENCE [LARGE SCALE GENOMIC DNA]</scope>
    <source>
        <strain evidence="1 2">ASF492</strain>
    </source>
</reference>
<evidence type="ECO:0000313" key="2">
    <source>
        <dbReference type="Proteomes" id="UP000012589"/>
    </source>
</evidence>
<dbReference type="InterPro" id="IPR036291">
    <property type="entry name" value="NAD(P)-bd_dom_sf"/>
</dbReference>
<name>N2AAC6_9FIRM</name>
<dbReference type="eggNOG" id="COG1091">
    <property type="taxonomic scope" value="Bacteria"/>
</dbReference>
<dbReference type="EMBL" id="AQFT01000090">
    <property type="protein sequence ID" value="EMZ25181.1"/>
    <property type="molecule type" value="Genomic_DNA"/>
</dbReference>
<sequence>MLIYAGLRAEKYLANHAPEKDLELIMQAEENIAKIKPKRLVLISTIDVFRTPNGVNEKSEIVTEGLHAYGLHRYQLELWVRDRYPDALIIRLPGLFGQNMKKNFIYDFIHEIPGVLNQEKFAELVIQDSQLEEYYKLQESGFYKVDVADKDKEHLNDRFRKLGFSALHFTDSRSVYQFYNLAYLWRDMQTALDAGIVLWHAATEPIAAGELYEYLTGEKFVNLLNGMPANYNYRTIYDELWNGMNGYISDKEKALSDIAAFVKISRKGG</sequence>
<organism evidence="1 2">
    <name type="scientific">Eubacterium plexicaudatum ASF492</name>
    <dbReference type="NCBI Taxonomy" id="1235802"/>
    <lineage>
        <taxon>Bacteria</taxon>
        <taxon>Bacillati</taxon>
        <taxon>Bacillota</taxon>
        <taxon>Clostridia</taxon>
        <taxon>Eubacteriales</taxon>
        <taxon>Eubacteriaceae</taxon>
        <taxon>Eubacterium</taxon>
    </lineage>
</organism>
<gene>
    <name evidence="1" type="ORF">C823_02930</name>
</gene>
<comment type="caution">
    <text evidence="1">The sequence shown here is derived from an EMBL/GenBank/DDBJ whole genome shotgun (WGS) entry which is preliminary data.</text>
</comment>
<dbReference type="HOGENOM" id="CLU_091335_0_0_9"/>